<accession>A0A7Y9ATG0</accession>
<keyword evidence="6" id="KW-1185">Reference proteome</keyword>
<evidence type="ECO:0000256" key="2">
    <source>
        <dbReference type="ARBA" id="ARBA00022679"/>
    </source>
</evidence>
<evidence type="ECO:0000256" key="3">
    <source>
        <dbReference type="ARBA" id="ARBA00023180"/>
    </source>
</evidence>
<dbReference type="AlphaFoldDB" id="A0A7Y9ATG0"/>
<organism evidence="5 6">
    <name type="scientific">Kineococcus aurantiacus</name>
    <dbReference type="NCBI Taxonomy" id="37633"/>
    <lineage>
        <taxon>Bacteria</taxon>
        <taxon>Bacillati</taxon>
        <taxon>Actinomycetota</taxon>
        <taxon>Actinomycetes</taxon>
        <taxon>Kineosporiales</taxon>
        <taxon>Kineosporiaceae</taxon>
        <taxon>Kineococcus</taxon>
    </lineage>
</organism>
<evidence type="ECO:0000259" key="4">
    <source>
        <dbReference type="Pfam" id="PF04577"/>
    </source>
</evidence>
<dbReference type="Pfam" id="PF04577">
    <property type="entry name" value="Glyco_transf_61"/>
    <property type="match status" value="1"/>
</dbReference>
<evidence type="ECO:0000256" key="1">
    <source>
        <dbReference type="ARBA" id="ARBA00022676"/>
    </source>
</evidence>
<keyword evidence="2" id="KW-0808">Transferase</keyword>
<evidence type="ECO:0000313" key="6">
    <source>
        <dbReference type="Proteomes" id="UP000521922"/>
    </source>
</evidence>
<dbReference type="Proteomes" id="UP000521922">
    <property type="component" value="Unassembled WGS sequence"/>
</dbReference>
<dbReference type="InterPro" id="IPR049625">
    <property type="entry name" value="Glyco_transf_61_cat"/>
</dbReference>
<protein>
    <submittedName>
        <fullName evidence="5">Capsular polysaccharide biosynthesis protein</fullName>
    </submittedName>
</protein>
<comment type="caution">
    <text evidence="5">The sequence shown here is derived from an EMBL/GenBank/DDBJ whole genome shotgun (WGS) entry which is preliminary data.</text>
</comment>
<dbReference type="GO" id="GO:0016757">
    <property type="term" value="F:glycosyltransferase activity"/>
    <property type="evidence" value="ECO:0007669"/>
    <property type="project" value="UniProtKB-KW"/>
</dbReference>
<keyword evidence="1" id="KW-0328">Glycosyltransferase</keyword>
<dbReference type="EMBL" id="JACCBB010000001">
    <property type="protein sequence ID" value="NYD21517.1"/>
    <property type="molecule type" value="Genomic_DNA"/>
</dbReference>
<reference evidence="5 6" key="1">
    <citation type="submission" date="2020-07" db="EMBL/GenBank/DDBJ databases">
        <title>Sequencing the genomes of 1000 actinobacteria strains.</title>
        <authorList>
            <person name="Klenk H.-P."/>
        </authorList>
    </citation>
    <scope>NUCLEOTIDE SEQUENCE [LARGE SCALE GENOMIC DNA]</scope>
    <source>
        <strain evidence="5 6">DSM 7487</strain>
    </source>
</reference>
<dbReference type="RefSeq" id="WP_179749874.1">
    <property type="nucleotide sequence ID" value="NZ_BAAAGN010000005.1"/>
</dbReference>
<dbReference type="PANTHER" id="PTHR20961">
    <property type="entry name" value="GLYCOSYLTRANSFERASE"/>
    <property type="match status" value="1"/>
</dbReference>
<name>A0A7Y9ATG0_9ACTN</name>
<proteinExistence type="predicted"/>
<dbReference type="PANTHER" id="PTHR20961:SF124">
    <property type="entry name" value="GLYCOSYLTRANSFERASE"/>
    <property type="match status" value="1"/>
</dbReference>
<keyword evidence="3" id="KW-0325">Glycoprotein</keyword>
<evidence type="ECO:0000313" key="5">
    <source>
        <dbReference type="EMBL" id="NYD21517.1"/>
    </source>
</evidence>
<sequence length="395" mass="42860">MDERVGWRYLAASAAGYRLEALRSAGRGVRAVVVPGVRPRDLAGPGVRYHLVEPARRVRLAVPAEFDVADRWAVRQRDVGVVPEQFVAELPGATLTGREGWVFHRGRLVEDLWQEAGFPARTMLPDPRSLRPPEHLPGTTVTLLSPWSPNYYHWTVQVVPRALAALRALPGGVHEVDHWLVPGRAPAFVPQWLDALGVPPDRRVEVTDPGAHFATDRLVAASVPGRNRWVSPQAVDHVRAAAPAVAVPATGRRLVVHRTGGERRVLLNADAVLAGLEQHGFEVVDPATLTLAEEVETFAAADVVVGVHGAGLTNLVFTRPGAAVVELTPRALVYPTFVKLARAARVRHRAVVGSEPRLPWPLRFPDARADLVVDVPRLLDVVGEELDRSAAGLAG</sequence>
<feature type="domain" description="Glycosyltransferase 61 catalytic" evidence="4">
    <location>
        <begin position="151"/>
        <end position="325"/>
    </location>
</feature>
<dbReference type="InterPro" id="IPR007657">
    <property type="entry name" value="Glycosyltransferase_61"/>
</dbReference>
<gene>
    <name evidence="5" type="ORF">BJ968_001057</name>
</gene>